<dbReference type="EMBL" id="JAGQLK010000099">
    <property type="protein sequence ID" value="MCA9383613.1"/>
    <property type="molecule type" value="Genomic_DNA"/>
</dbReference>
<keyword evidence="6" id="KW-0472">Membrane</keyword>
<gene>
    <name evidence="8" type="ORF">KC909_04555</name>
</gene>
<evidence type="ECO:0000313" key="8">
    <source>
        <dbReference type="EMBL" id="MCA9383613.1"/>
    </source>
</evidence>
<dbReference type="PANTHER" id="PTHR13887:SF14">
    <property type="entry name" value="DISULFIDE BOND FORMATION PROTEIN D"/>
    <property type="match status" value="1"/>
</dbReference>
<proteinExistence type="inferred from homology"/>
<keyword evidence="4" id="KW-1015">Disulfide bond</keyword>
<reference evidence="8" key="2">
    <citation type="journal article" date="2021" name="Microbiome">
        <title>Successional dynamics and alternative stable states in a saline activated sludge microbial community over 9 years.</title>
        <authorList>
            <person name="Wang Y."/>
            <person name="Ye J."/>
            <person name="Ju F."/>
            <person name="Liu L."/>
            <person name="Boyd J.A."/>
            <person name="Deng Y."/>
            <person name="Parks D.H."/>
            <person name="Jiang X."/>
            <person name="Yin X."/>
            <person name="Woodcroft B.J."/>
            <person name="Tyson G.W."/>
            <person name="Hugenholtz P."/>
            <person name="Polz M.F."/>
            <person name="Zhang T."/>
        </authorList>
    </citation>
    <scope>NUCLEOTIDE SEQUENCE</scope>
    <source>
        <strain evidence="8">HKST-UBA14</strain>
    </source>
</reference>
<evidence type="ECO:0000313" key="9">
    <source>
        <dbReference type="Proteomes" id="UP000783287"/>
    </source>
</evidence>
<dbReference type="InterPro" id="IPR012336">
    <property type="entry name" value="Thioredoxin-like_fold"/>
</dbReference>
<dbReference type="GO" id="GO:0016491">
    <property type="term" value="F:oxidoreductase activity"/>
    <property type="evidence" value="ECO:0007669"/>
    <property type="project" value="UniProtKB-KW"/>
</dbReference>
<evidence type="ECO:0000256" key="2">
    <source>
        <dbReference type="ARBA" id="ARBA00022729"/>
    </source>
</evidence>
<feature type="transmembrane region" description="Helical" evidence="6">
    <location>
        <begin position="15"/>
        <end position="36"/>
    </location>
</feature>
<dbReference type="Proteomes" id="UP000783287">
    <property type="component" value="Unassembled WGS sequence"/>
</dbReference>
<evidence type="ECO:0000256" key="1">
    <source>
        <dbReference type="ARBA" id="ARBA00005791"/>
    </source>
</evidence>
<evidence type="ECO:0000259" key="7">
    <source>
        <dbReference type="PROSITE" id="PS51352"/>
    </source>
</evidence>
<keyword evidence="2" id="KW-0732">Signal</keyword>
<name>A0A955L6M2_9BACT</name>
<sequence length="303" mass="34043">MDNTQKATVIDVTHYLLPFSILMFGVMVSAGIFFGFRSAFGVSTKEEVVLNCDSVSPLSEDCLRQYARDLDTNEKKFDKCILEGEQAEAIDNEVAAGEEANVLGTPSLFIGKGKGDEFQGFYIGSVMTQEDMVDVIEYAKDHSIEETHDYWYGYQLQLLADFEGQVREFYASDQGGNLTGEEFDTEVERVISQRGDLIDEAFVLQDLSIGDGIVDGKGDVVLMAFSDFECPYCAQLEEESLNGIKEQYVDSNEIRFVFRDFPLDEIHPNARLAAQAARCFDKAGGDYFEYHDLLFEKTYNLGQ</sequence>
<keyword evidence="5" id="KW-0676">Redox-active center</keyword>
<keyword evidence="6" id="KW-0812">Transmembrane</keyword>
<evidence type="ECO:0000256" key="4">
    <source>
        <dbReference type="ARBA" id="ARBA00023157"/>
    </source>
</evidence>
<protein>
    <submittedName>
        <fullName evidence="8">Thioredoxin domain-containing protein</fullName>
    </submittedName>
</protein>
<evidence type="ECO:0000256" key="3">
    <source>
        <dbReference type="ARBA" id="ARBA00023002"/>
    </source>
</evidence>
<feature type="domain" description="Thioredoxin" evidence="7">
    <location>
        <begin position="160"/>
        <end position="303"/>
    </location>
</feature>
<dbReference type="PANTHER" id="PTHR13887">
    <property type="entry name" value="GLUTATHIONE S-TRANSFERASE KAPPA"/>
    <property type="match status" value="1"/>
</dbReference>
<dbReference type="InterPro" id="IPR036249">
    <property type="entry name" value="Thioredoxin-like_sf"/>
</dbReference>
<dbReference type="Gene3D" id="3.40.30.10">
    <property type="entry name" value="Glutaredoxin"/>
    <property type="match status" value="2"/>
</dbReference>
<dbReference type="AlphaFoldDB" id="A0A955L6M2"/>
<dbReference type="InterPro" id="IPR013766">
    <property type="entry name" value="Thioredoxin_domain"/>
</dbReference>
<comment type="similarity">
    <text evidence="1">Belongs to the thioredoxin family. DsbA subfamily.</text>
</comment>
<dbReference type="PROSITE" id="PS51352">
    <property type="entry name" value="THIOREDOXIN_2"/>
    <property type="match status" value="1"/>
</dbReference>
<evidence type="ECO:0000256" key="5">
    <source>
        <dbReference type="ARBA" id="ARBA00023284"/>
    </source>
</evidence>
<comment type="caution">
    <text evidence="8">The sequence shown here is derived from an EMBL/GenBank/DDBJ whole genome shotgun (WGS) entry which is preliminary data.</text>
</comment>
<dbReference type="Pfam" id="PF13462">
    <property type="entry name" value="Thioredoxin_4"/>
    <property type="match status" value="1"/>
</dbReference>
<reference evidence="8" key="1">
    <citation type="submission" date="2020-04" db="EMBL/GenBank/DDBJ databases">
        <authorList>
            <person name="Zhang T."/>
        </authorList>
    </citation>
    <scope>NUCLEOTIDE SEQUENCE</scope>
    <source>
        <strain evidence="8">HKST-UBA14</strain>
    </source>
</reference>
<dbReference type="SUPFAM" id="SSF52833">
    <property type="entry name" value="Thioredoxin-like"/>
    <property type="match status" value="2"/>
</dbReference>
<organism evidence="8 9">
    <name type="scientific">Candidatus Dojkabacteria bacterium</name>
    <dbReference type="NCBI Taxonomy" id="2099670"/>
    <lineage>
        <taxon>Bacteria</taxon>
        <taxon>Candidatus Dojkabacteria</taxon>
    </lineage>
</organism>
<keyword evidence="3" id="KW-0560">Oxidoreductase</keyword>
<accession>A0A955L6M2</accession>
<keyword evidence="6" id="KW-1133">Transmembrane helix</keyword>
<evidence type="ECO:0000256" key="6">
    <source>
        <dbReference type="SAM" id="Phobius"/>
    </source>
</evidence>